<feature type="non-terminal residue" evidence="1">
    <location>
        <position position="69"/>
    </location>
</feature>
<sequence>LSFIDTFGLYRNVYRTLIGMYYIPAAINTRKRTRRTNCFVLTLSLYRSNFPNIVKALGLLIALDRGIEV</sequence>
<dbReference type="Proteomes" id="UP000016931">
    <property type="component" value="Unassembled WGS sequence"/>
</dbReference>
<feature type="non-terminal residue" evidence="1">
    <location>
        <position position="1"/>
    </location>
</feature>
<evidence type="ECO:0000313" key="1">
    <source>
        <dbReference type="EMBL" id="EMF09116.1"/>
    </source>
</evidence>
<organism evidence="1 2">
    <name type="scientific">Sphaerulina musiva (strain SO2202)</name>
    <name type="common">Poplar stem canker fungus</name>
    <name type="synonym">Septoria musiva</name>
    <dbReference type="NCBI Taxonomy" id="692275"/>
    <lineage>
        <taxon>Eukaryota</taxon>
        <taxon>Fungi</taxon>
        <taxon>Dikarya</taxon>
        <taxon>Ascomycota</taxon>
        <taxon>Pezizomycotina</taxon>
        <taxon>Dothideomycetes</taxon>
        <taxon>Dothideomycetidae</taxon>
        <taxon>Mycosphaerellales</taxon>
        <taxon>Mycosphaerellaceae</taxon>
        <taxon>Sphaerulina</taxon>
    </lineage>
</organism>
<dbReference type="HOGENOM" id="CLU_183427_0_0_1"/>
<dbReference type="AlphaFoldDB" id="M3CZL8"/>
<keyword evidence="2" id="KW-1185">Reference proteome</keyword>
<name>M3CZL8_SPHMS</name>
<evidence type="ECO:0000313" key="2">
    <source>
        <dbReference type="Proteomes" id="UP000016931"/>
    </source>
</evidence>
<dbReference type="EMBL" id="KB456270">
    <property type="protein sequence ID" value="EMF09116.1"/>
    <property type="molecule type" value="Genomic_DNA"/>
</dbReference>
<accession>M3CZL8</accession>
<reference evidence="1 2" key="1">
    <citation type="journal article" date="2012" name="PLoS Pathog.">
        <title>Diverse lifestyles and strategies of plant pathogenesis encoded in the genomes of eighteen Dothideomycetes fungi.</title>
        <authorList>
            <person name="Ohm R.A."/>
            <person name="Feau N."/>
            <person name="Henrissat B."/>
            <person name="Schoch C.L."/>
            <person name="Horwitz B.A."/>
            <person name="Barry K.W."/>
            <person name="Condon B.J."/>
            <person name="Copeland A.C."/>
            <person name="Dhillon B."/>
            <person name="Glaser F."/>
            <person name="Hesse C.N."/>
            <person name="Kosti I."/>
            <person name="LaButti K."/>
            <person name="Lindquist E.A."/>
            <person name="Lucas S."/>
            <person name="Salamov A.A."/>
            <person name="Bradshaw R.E."/>
            <person name="Ciuffetti L."/>
            <person name="Hamelin R.C."/>
            <person name="Kema G.H.J."/>
            <person name="Lawrence C."/>
            <person name="Scott J.A."/>
            <person name="Spatafora J.W."/>
            <person name="Turgeon B.G."/>
            <person name="de Wit P.J.G.M."/>
            <person name="Zhong S."/>
            <person name="Goodwin S.B."/>
            <person name="Grigoriev I.V."/>
        </authorList>
    </citation>
    <scope>NUCLEOTIDE SEQUENCE [LARGE SCALE GENOMIC DNA]</scope>
    <source>
        <strain evidence="1 2">SO2202</strain>
    </source>
</reference>
<dbReference type="RefSeq" id="XP_016757237.1">
    <property type="nucleotide sequence ID" value="XM_016908466.1"/>
</dbReference>
<proteinExistence type="predicted"/>
<dbReference type="GeneID" id="27905603"/>
<gene>
    <name evidence="1" type="ORF">SEPMUDRAFT_30591</name>
</gene>
<protein>
    <submittedName>
        <fullName evidence="1">Uncharacterized protein</fullName>
    </submittedName>
</protein>
<dbReference type="OrthoDB" id="5372708at2759"/>